<keyword evidence="2" id="KW-1185">Reference proteome</keyword>
<evidence type="ECO:0000313" key="2">
    <source>
        <dbReference type="Proteomes" id="UP000059188"/>
    </source>
</evidence>
<organism evidence="1 2">
    <name type="scientific">Thanatephorus cucumeris (strain AG1-IB / isolate 7/3/14)</name>
    <name type="common">Lettuce bottom rot fungus</name>
    <name type="synonym">Rhizoctonia solani</name>
    <dbReference type="NCBI Taxonomy" id="1108050"/>
    <lineage>
        <taxon>Eukaryota</taxon>
        <taxon>Fungi</taxon>
        <taxon>Dikarya</taxon>
        <taxon>Basidiomycota</taxon>
        <taxon>Agaricomycotina</taxon>
        <taxon>Agaricomycetes</taxon>
        <taxon>Cantharellales</taxon>
        <taxon>Ceratobasidiaceae</taxon>
        <taxon>Rhizoctonia</taxon>
        <taxon>Rhizoctonia solani AG-1</taxon>
    </lineage>
</organism>
<gene>
    <name evidence="1" type="ORF">RSOLAG1IB_05694</name>
</gene>
<dbReference type="Proteomes" id="UP000059188">
    <property type="component" value="Unassembled WGS sequence"/>
</dbReference>
<accession>A0A0B7G490</accession>
<reference evidence="1 2" key="1">
    <citation type="submission" date="2014-11" db="EMBL/GenBank/DDBJ databases">
        <authorList>
            <person name="Wibberg Daniel"/>
        </authorList>
    </citation>
    <scope>NUCLEOTIDE SEQUENCE [LARGE SCALE GENOMIC DNA]</scope>
    <source>
        <strain evidence="1">Rhizoctonia solani AG1-IB 7/3/14</strain>
    </source>
</reference>
<dbReference type="EMBL" id="LN679108">
    <property type="protein sequence ID" value="CEL63929.1"/>
    <property type="molecule type" value="Genomic_DNA"/>
</dbReference>
<name>A0A0B7G490_THACB</name>
<dbReference type="AlphaFoldDB" id="A0A0B7G490"/>
<sequence length="103" mass="11183">MSTFKRYIQYPQTGRHERSGIRYPDAASWGGLAFRFGVRTARPATLRMGDASPLRLGAIWMVAALGGPANAPGPPASGPGLSHLYRVQNQRIIQTNVAYRSIG</sequence>
<proteinExistence type="predicted"/>
<evidence type="ECO:0000313" key="1">
    <source>
        <dbReference type="EMBL" id="CEL63929.1"/>
    </source>
</evidence>
<protein>
    <submittedName>
        <fullName evidence="1">Uncharacterized protein</fullName>
    </submittedName>
</protein>